<dbReference type="RefSeq" id="WP_133292291.1">
    <property type="nucleotide sequence ID" value="NZ_SMSJ01000091.1"/>
</dbReference>
<dbReference type="OrthoDB" id="9794178at2"/>
<organism evidence="4 5">
    <name type="scientific">Dankookia rubra</name>
    <dbReference type="NCBI Taxonomy" id="1442381"/>
    <lineage>
        <taxon>Bacteria</taxon>
        <taxon>Pseudomonadati</taxon>
        <taxon>Pseudomonadota</taxon>
        <taxon>Alphaproteobacteria</taxon>
        <taxon>Acetobacterales</taxon>
        <taxon>Roseomonadaceae</taxon>
        <taxon>Dankookia</taxon>
    </lineage>
</organism>
<dbReference type="GO" id="GO:0046872">
    <property type="term" value="F:metal ion binding"/>
    <property type="evidence" value="ECO:0007669"/>
    <property type="project" value="UniProtKB-KW"/>
</dbReference>
<proteinExistence type="predicted"/>
<keyword evidence="2" id="KW-0408">Iron</keyword>
<dbReference type="EMBL" id="SMSJ01000091">
    <property type="protein sequence ID" value="TDH58886.1"/>
    <property type="molecule type" value="Genomic_DNA"/>
</dbReference>
<dbReference type="PANTHER" id="PTHR35303:SF5">
    <property type="entry name" value="OS02G0197800 PROTEIN"/>
    <property type="match status" value="1"/>
</dbReference>
<dbReference type="PANTHER" id="PTHR35303">
    <property type="entry name" value="OS02G0197800 PROTEIN"/>
    <property type="match status" value="1"/>
</dbReference>
<dbReference type="InterPro" id="IPR038492">
    <property type="entry name" value="GBBH-like_N_sf"/>
</dbReference>
<keyword evidence="5" id="KW-1185">Reference proteome</keyword>
<name>A0A4R5Q820_9PROT</name>
<protein>
    <submittedName>
        <fullName evidence="4">DUF971 domain-containing protein</fullName>
    </submittedName>
</protein>
<feature type="domain" description="Gamma-butyrobetaine hydroxylase-like N-terminal" evidence="3">
    <location>
        <begin position="7"/>
        <end position="91"/>
    </location>
</feature>
<sequence>MPTPVEIRLKRAEKRLDIAFDDGTSFALPAEYLRVESPSAEVQGHGPGQKVLVAGRREVGILRVEPVGHYAIRIAFDDLHDSGIYSWAYLHQLGREQAERWAEYERALAAKGLTRDPPKRGR</sequence>
<keyword evidence="1" id="KW-0479">Metal-binding</keyword>
<evidence type="ECO:0000313" key="4">
    <source>
        <dbReference type="EMBL" id="TDH58886.1"/>
    </source>
</evidence>
<gene>
    <name evidence="4" type="ORF">E2C06_30195</name>
</gene>
<evidence type="ECO:0000256" key="1">
    <source>
        <dbReference type="ARBA" id="ARBA00022723"/>
    </source>
</evidence>
<dbReference type="Pfam" id="PF06155">
    <property type="entry name" value="GBBH-like_N"/>
    <property type="match status" value="1"/>
</dbReference>
<dbReference type="Proteomes" id="UP000295096">
    <property type="component" value="Unassembled WGS sequence"/>
</dbReference>
<reference evidence="4 5" key="1">
    <citation type="journal article" date="2016" name="J. Microbiol.">
        <title>Dankookia rubra gen. nov., sp. nov., an alphaproteobacterium isolated from sediment of a shallow stream.</title>
        <authorList>
            <person name="Kim W.H."/>
            <person name="Kim D.H."/>
            <person name="Kang K."/>
            <person name="Ahn T.Y."/>
        </authorList>
    </citation>
    <scope>NUCLEOTIDE SEQUENCE [LARGE SCALE GENOMIC DNA]</scope>
    <source>
        <strain evidence="4 5">JCM30602</strain>
    </source>
</reference>
<accession>A0A4R5Q820</accession>
<dbReference type="Gene3D" id="3.30.2020.30">
    <property type="match status" value="1"/>
</dbReference>
<dbReference type="InterPro" id="IPR010376">
    <property type="entry name" value="GBBH-like_N"/>
</dbReference>
<comment type="caution">
    <text evidence="4">The sequence shown here is derived from an EMBL/GenBank/DDBJ whole genome shotgun (WGS) entry which is preliminary data.</text>
</comment>
<evidence type="ECO:0000313" key="5">
    <source>
        <dbReference type="Proteomes" id="UP000295096"/>
    </source>
</evidence>
<evidence type="ECO:0000256" key="2">
    <source>
        <dbReference type="ARBA" id="ARBA00023004"/>
    </source>
</evidence>
<evidence type="ECO:0000259" key="3">
    <source>
        <dbReference type="Pfam" id="PF06155"/>
    </source>
</evidence>
<dbReference type="AlphaFoldDB" id="A0A4R5Q820"/>